<evidence type="ECO:0000256" key="5">
    <source>
        <dbReference type="ARBA" id="ARBA00022694"/>
    </source>
</evidence>
<keyword evidence="9" id="KW-0460">Magnesium</keyword>
<keyword evidence="6" id="KW-0479">Metal-binding</keyword>
<keyword evidence="4" id="KW-0963">Cytoplasm</keyword>
<evidence type="ECO:0000256" key="7">
    <source>
        <dbReference type="ARBA" id="ARBA00022741"/>
    </source>
</evidence>
<evidence type="ECO:0000256" key="3">
    <source>
        <dbReference type="ARBA" id="ARBA00019010"/>
    </source>
</evidence>
<keyword evidence="5" id="KW-0819">tRNA processing</keyword>
<proteinExistence type="inferred from homology"/>
<organism evidence="11 12">
    <name type="scientific">Rhodovulum iodosum</name>
    <dbReference type="NCBI Taxonomy" id="68291"/>
    <lineage>
        <taxon>Bacteria</taxon>
        <taxon>Pseudomonadati</taxon>
        <taxon>Pseudomonadota</taxon>
        <taxon>Alphaproteobacteria</taxon>
        <taxon>Rhodobacterales</taxon>
        <taxon>Paracoccaceae</taxon>
        <taxon>Rhodovulum</taxon>
    </lineage>
</organism>
<accession>A0ABV3XRJ1</accession>
<keyword evidence="7" id="KW-0547">Nucleotide-binding</keyword>
<sequence>MTGGFPLTVMLGSEADTAALAARLGAVLGAGDVVLLQGPIGAGKTAFARALIQSRQAALGPVEDVPSPTFTLVQSYRAGELEILHADLYRLSHPDEALELGLEDGFETALCLVEWPERLGSLAPEGALWLRFAPGDGPDERRLTVESDGFSRAAAVRGALETVRHDA</sequence>
<dbReference type="SUPFAM" id="SSF52540">
    <property type="entry name" value="P-loop containing nucleoside triphosphate hydrolases"/>
    <property type="match status" value="1"/>
</dbReference>
<evidence type="ECO:0000256" key="4">
    <source>
        <dbReference type="ARBA" id="ARBA00022490"/>
    </source>
</evidence>
<dbReference type="Proteomes" id="UP001560019">
    <property type="component" value="Unassembled WGS sequence"/>
</dbReference>
<evidence type="ECO:0000256" key="1">
    <source>
        <dbReference type="ARBA" id="ARBA00004496"/>
    </source>
</evidence>
<dbReference type="PANTHER" id="PTHR33540:SF2">
    <property type="entry name" value="TRNA THREONYLCARBAMOYLADENOSINE BIOSYNTHESIS PROTEIN TSAE"/>
    <property type="match status" value="1"/>
</dbReference>
<comment type="subcellular location">
    <subcellularLocation>
        <location evidence="1">Cytoplasm</location>
    </subcellularLocation>
</comment>
<dbReference type="InterPro" id="IPR027417">
    <property type="entry name" value="P-loop_NTPase"/>
</dbReference>
<dbReference type="EMBL" id="JBEHHI010000001">
    <property type="protein sequence ID" value="MEX5727950.1"/>
    <property type="molecule type" value="Genomic_DNA"/>
</dbReference>
<evidence type="ECO:0000256" key="2">
    <source>
        <dbReference type="ARBA" id="ARBA00007599"/>
    </source>
</evidence>
<comment type="similarity">
    <text evidence="2">Belongs to the TsaE family.</text>
</comment>
<keyword evidence="8" id="KW-0067">ATP-binding</keyword>
<comment type="caution">
    <text evidence="11">The sequence shown here is derived from an EMBL/GenBank/DDBJ whole genome shotgun (WGS) entry which is preliminary data.</text>
</comment>
<evidence type="ECO:0000313" key="11">
    <source>
        <dbReference type="EMBL" id="MEX5727950.1"/>
    </source>
</evidence>
<gene>
    <name evidence="11" type="ORF">Ga0609869_001303</name>
</gene>
<evidence type="ECO:0000313" key="12">
    <source>
        <dbReference type="Proteomes" id="UP001560019"/>
    </source>
</evidence>
<dbReference type="Pfam" id="PF02367">
    <property type="entry name" value="TsaE"/>
    <property type="match status" value="1"/>
</dbReference>
<evidence type="ECO:0000256" key="8">
    <source>
        <dbReference type="ARBA" id="ARBA00022840"/>
    </source>
</evidence>
<reference evidence="11 12" key="1">
    <citation type="submission" date="2024-06" db="EMBL/GenBank/DDBJ databases">
        <title>Genome of Rhodovulum iodosum, a marine photoferrotroph.</title>
        <authorList>
            <person name="Bianchini G."/>
            <person name="Nikeleit V."/>
            <person name="Kappler A."/>
            <person name="Bryce C."/>
            <person name="Sanchez-Baracaldo P."/>
        </authorList>
    </citation>
    <scope>NUCLEOTIDE SEQUENCE [LARGE SCALE GENOMIC DNA]</scope>
    <source>
        <strain evidence="11 12">UT/N1</strain>
    </source>
</reference>
<evidence type="ECO:0000256" key="6">
    <source>
        <dbReference type="ARBA" id="ARBA00022723"/>
    </source>
</evidence>
<evidence type="ECO:0000256" key="10">
    <source>
        <dbReference type="ARBA" id="ARBA00032441"/>
    </source>
</evidence>
<dbReference type="InterPro" id="IPR003442">
    <property type="entry name" value="T6A_TsaE"/>
</dbReference>
<dbReference type="NCBIfam" id="TIGR00150">
    <property type="entry name" value="T6A_YjeE"/>
    <property type="match status" value="1"/>
</dbReference>
<keyword evidence="12" id="KW-1185">Reference proteome</keyword>
<dbReference type="RefSeq" id="WP_125408319.1">
    <property type="nucleotide sequence ID" value="NZ_JBEHHI010000001.1"/>
</dbReference>
<dbReference type="Gene3D" id="3.40.50.300">
    <property type="entry name" value="P-loop containing nucleotide triphosphate hydrolases"/>
    <property type="match status" value="1"/>
</dbReference>
<name>A0ABV3XRJ1_9RHOB</name>
<protein>
    <recommendedName>
        <fullName evidence="3">tRNA threonylcarbamoyladenosine biosynthesis protein TsaE</fullName>
    </recommendedName>
    <alternativeName>
        <fullName evidence="10">t(6)A37 threonylcarbamoyladenosine biosynthesis protein TsaE</fullName>
    </alternativeName>
</protein>
<dbReference type="PANTHER" id="PTHR33540">
    <property type="entry name" value="TRNA THREONYLCARBAMOYLADENOSINE BIOSYNTHESIS PROTEIN TSAE"/>
    <property type="match status" value="1"/>
</dbReference>
<evidence type="ECO:0000256" key="9">
    <source>
        <dbReference type="ARBA" id="ARBA00022842"/>
    </source>
</evidence>